<sequence>MILRNWDVDYELDADMFSQISIWVQFPRLPVRYWSFTTLSKVSSAIGISLVTNRLTAKAEKVSYARVMFEMDISKVLPDTIVVETPSGPWNQSVEYEWRPKFINNCIKLDTWKMNAGLNMPQMGK</sequence>
<evidence type="ECO:0000313" key="2">
    <source>
        <dbReference type="Proteomes" id="UP000826656"/>
    </source>
</evidence>
<keyword evidence="2" id="KW-1185">Reference proteome</keyword>
<accession>A0ABQ7URM3</accession>
<protein>
    <recommendedName>
        <fullName evidence="3">DUF4283 domain-containing protein</fullName>
    </recommendedName>
</protein>
<dbReference type="Proteomes" id="UP000826656">
    <property type="component" value="Unassembled WGS sequence"/>
</dbReference>
<dbReference type="PANTHER" id="PTHR33233:SF17">
    <property type="entry name" value="DUF4283 DOMAIN-CONTAINING PROTEIN"/>
    <property type="match status" value="1"/>
</dbReference>
<evidence type="ECO:0008006" key="3">
    <source>
        <dbReference type="Google" id="ProtNLM"/>
    </source>
</evidence>
<comment type="caution">
    <text evidence="1">The sequence shown here is derived from an EMBL/GenBank/DDBJ whole genome shotgun (WGS) entry which is preliminary data.</text>
</comment>
<reference evidence="1 2" key="1">
    <citation type="journal article" date="2021" name="bioRxiv">
        <title>Chromosome-scale and haplotype-resolved genome assembly of a tetraploid potato cultivar.</title>
        <authorList>
            <person name="Sun H."/>
            <person name="Jiao W.-B."/>
            <person name="Krause K."/>
            <person name="Campoy J.A."/>
            <person name="Goel M."/>
            <person name="Folz-Donahue K."/>
            <person name="Kukat C."/>
            <person name="Huettel B."/>
            <person name="Schneeberger K."/>
        </authorList>
    </citation>
    <scope>NUCLEOTIDE SEQUENCE [LARGE SCALE GENOMIC DNA]</scope>
    <source>
        <strain evidence="1">SolTubOtavaFocal</strain>
        <tissue evidence="1">Leaves</tissue>
    </source>
</reference>
<name>A0ABQ7URM3_SOLTU</name>
<dbReference type="EMBL" id="JAIVGD010000018">
    <property type="protein sequence ID" value="KAH0754499.1"/>
    <property type="molecule type" value="Genomic_DNA"/>
</dbReference>
<evidence type="ECO:0000313" key="1">
    <source>
        <dbReference type="EMBL" id="KAH0754499.1"/>
    </source>
</evidence>
<organism evidence="1 2">
    <name type="scientific">Solanum tuberosum</name>
    <name type="common">Potato</name>
    <dbReference type="NCBI Taxonomy" id="4113"/>
    <lineage>
        <taxon>Eukaryota</taxon>
        <taxon>Viridiplantae</taxon>
        <taxon>Streptophyta</taxon>
        <taxon>Embryophyta</taxon>
        <taxon>Tracheophyta</taxon>
        <taxon>Spermatophyta</taxon>
        <taxon>Magnoliopsida</taxon>
        <taxon>eudicotyledons</taxon>
        <taxon>Gunneridae</taxon>
        <taxon>Pentapetalae</taxon>
        <taxon>asterids</taxon>
        <taxon>lamiids</taxon>
        <taxon>Solanales</taxon>
        <taxon>Solanaceae</taxon>
        <taxon>Solanoideae</taxon>
        <taxon>Solaneae</taxon>
        <taxon>Solanum</taxon>
    </lineage>
</organism>
<dbReference type="PANTHER" id="PTHR33233">
    <property type="entry name" value="ENDONUCLEASE/EXONUCLEASE/PHOSPHATASE"/>
    <property type="match status" value="1"/>
</dbReference>
<proteinExistence type="predicted"/>
<gene>
    <name evidence="1" type="ORF">KY290_024769</name>
</gene>